<evidence type="ECO:0000256" key="1">
    <source>
        <dbReference type="SAM" id="Phobius"/>
    </source>
</evidence>
<feature type="transmembrane region" description="Helical" evidence="1">
    <location>
        <begin position="63"/>
        <end position="85"/>
    </location>
</feature>
<dbReference type="Pfam" id="PF16401">
    <property type="entry name" value="DUF5009"/>
    <property type="match status" value="1"/>
</dbReference>
<evidence type="ECO:0000313" key="4">
    <source>
        <dbReference type="Proteomes" id="UP000634668"/>
    </source>
</evidence>
<protein>
    <recommendedName>
        <fullName evidence="2">DUF5009 domain-containing protein</fullName>
    </recommendedName>
</protein>
<dbReference type="InterPro" id="IPR032176">
    <property type="entry name" value="DUF5009"/>
</dbReference>
<dbReference type="AlphaFoldDB" id="A0A918MSG4"/>
<sequence>MIFVNDIWSLTGIPEWLGHTDANEDGMGFSDVIFPLFLFIVGLSIPLAINVRIQKNESKNSILLHILGRTAALLIMGFYMVNYGVIYDANMPIDKNVWQIIMALGIFLIWMDYKRLPILNKRTVLSLKAVGVILLLCLAWIYKGGGPEITTGMQIRWWGILGLIGWAYLLNSMVYLYLGKKCGWWY</sequence>
<keyword evidence="1" id="KW-0472">Membrane</keyword>
<comment type="caution">
    <text evidence="3">The sequence shown here is derived from an EMBL/GenBank/DDBJ whole genome shotgun (WGS) entry which is preliminary data.</text>
</comment>
<reference evidence="3" key="2">
    <citation type="submission" date="2020-09" db="EMBL/GenBank/DDBJ databases">
        <authorList>
            <person name="Sun Q."/>
            <person name="Kim S."/>
        </authorList>
    </citation>
    <scope>NUCLEOTIDE SEQUENCE</scope>
    <source>
        <strain evidence="3">KCTC 12113</strain>
    </source>
</reference>
<keyword evidence="4" id="KW-1185">Reference proteome</keyword>
<dbReference type="Proteomes" id="UP000634668">
    <property type="component" value="Unassembled WGS sequence"/>
</dbReference>
<organism evidence="3 4">
    <name type="scientific">Arenibacter certesii</name>
    <dbReference type="NCBI Taxonomy" id="228955"/>
    <lineage>
        <taxon>Bacteria</taxon>
        <taxon>Pseudomonadati</taxon>
        <taxon>Bacteroidota</taxon>
        <taxon>Flavobacteriia</taxon>
        <taxon>Flavobacteriales</taxon>
        <taxon>Flavobacteriaceae</taxon>
        <taxon>Arenibacter</taxon>
    </lineage>
</organism>
<evidence type="ECO:0000313" key="3">
    <source>
        <dbReference type="EMBL" id="GGW51797.1"/>
    </source>
</evidence>
<keyword evidence="1" id="KW-1133">Transmembrane helix</keyword>
<proteinExistence type="predicted"/>
<keyword evidence="1" id="KW-0812">Transmembrane</keyword>
<feature type="transmembrane region" description="Helical" evidence="1">
    <location>
        <begin position="155"/>
        <end position="178"/>
    </location>
</feature>
<dbReference type="EMBL" id="BMWP01000061">
    <property type="protein sequence ID" value="GGW51797.1"/>
    <property type="molecule type" value="Genomic_DNA"/>
</dbReference>
<name>A0A918MSG4_9FLAO</name>
<reference evidence="3" key="1">
    <citation type="journal article" date="2014" name="Int. J. Syst. Evol. Microbiol.">
        <title>Complete genome sequence of Corynebacterium casei LMG S-19264T (=DSM 44701T), isolated from a smear-ripened cheese.</title>
        <authorList>
            <consortium name="US DOE Joint Genome Institute (JGI-PGF)"/>
            <person name="Walter F."/>
            <person name="Albersmeier A."/>
            <person name="Kalinowski J."/>
            <person name="Ruckert C."/>
        </authorList>
    </citation>
    <scope>NUCLEOTIDE SEQUENCE</scope>
    <source>
        <strain evidence="3">KCTC 12113</strain>
    </source>
</reference>
<feature type="domain" description="DUF5009" evidence="2">
    <location>
        <begin position="25"/>
        <end position="142"/>
    </location>
</feature>
<gene>
    <name evidence="3" type="ORF">GCM10007383_38940</name>
</gene>
<feature type="transmembrane region" description="Helical" evidence="1">
    <location>
        <begin position="32"/>
        <end position="51"/>
    </location>
</feature>
<feature type="transmembrane region" description="Helical" evidence="1">
    <location>
        <begin position="125"/>
        <end position="143"/>
    </location>
</feature>
<feature type="transmembrane region" description="Helical" evidence="1">
    <location>
        <begin position="97"/>
        <end position="113"/>
    </location>
</feature>
<evidence type="ECO:0000259" key="2">
    <source>
        <dbReference type="Pfam" id="PF16401"/>
    </source>
</evidence>
<accession>A0A918MSG4</accession>